<dbReference type="GO" id="GO:0006032">
    <property type="term" value="P:chitin catabolic process"/>
    <property type="evidence" value="ECO:0007669"/>
    <property type="project" value="UniProtKB-KW"/>
</dbReference>
<sequence length="514" mass="56938">MSDTATQAVFSSICSTAKNRANFIDNLLSFMRQYAFDGVDFDWEYPGAPDRGGHPDDGKNFVSLLSELKAAISRQPLPYIVSFTVPTSYWYLRWFDLAAVDHVDWVNVMSYDLHGVWDQDNPIGNHVLAHTNLTEIKSALDLLWRNQVPAEKLNLGVGFYGRSFQLSDSSCFTPGCKFKGGASPGPCTDNSGTLSYREIMAIIDEYGVEPYHDEENAVKYITWNQDQWVSYDDKDTFKAKIDYANSVGLGGLLIWSIDQDTDNLDALSALLEPKSLAFVRKEADNADLTRDATEPDCYVSDCGGSCKPGFISITKQPCGSATPFFRHSDQADSTLCCPLTAAPDPKTCTWRSTAPLCNGHCEDQEVLVQMNPWGDSTYCEDGNKAYCCKTSDHSNKCYWTGMGGDCNSGDTAFTFASNFFHSFGIFVGVALGVGTTIALLLSVVDPPFPEKKWHIYTVHWDVSKWVEVSGRRVLKYAGLSESQWLLLNGALLRRLAERNFEGDATSFLDAAPAH</sequence>
<organism evidence="13">
    <name type="scientific">Dissoconium aciculare CBS 342.82</name>
    <dbReference type="NCBI Taxonomy" id="1314786"/>
    <lineage>
        <taxon>Eukaryota</taxon>
        <taxon>Fungi</taxon>
        <taxon>Dikarya</taxon>
        <taxon>Ascomycota</taxon>
        <taxon>Pezizomycotina</taxon>
        <taxon>Dothideomycetes</taxon>
        <taxon>Dothideomycetidae</taxon>
        <taxon>Mycosphaerellales</taxon>
        <taxon>Dissoconiaceae</taxon>
        <taxon>Dissoconium</taxon>
    </lineage>
</organism>
<dbReference type="SUPFAM" id="SSF54556">
    <property type="entry name" value="Chitinase insertion domain"/>
    <property type="match status" value="1"/>
</dbReference>
<dbReference type="SMART" id="SM00636">
    <property type="entry name" value="Glyco_18"/>
    <property type="match status" value="1"/>
</dbReference>
<evidence type="ECO:0000256" key="6">
    <source>
        <dbReference type="ARBA" id="ARBA00023277"/>
    </source>
</evidence>
<dbReference type="PANTHER" id="PTHR11177:SF397">
    <property type="entry name" value="CHITINASE"/>
    <property type="match status" value="1"/>
</dbReference>
<evidence type="ECO:0000256" key="1">
    <source>
        <dbReference type="ARBA" id="ARBA00000822"/>
    </source>
</evidence>
<feature type="transmembrane region" description="Helical" evidence="10">
    <location>
        <begin position="423"/>
        <end position="444"/>
    </location>
</feature>
<reference evidence="13" key="1">
    <citation type="submission" date="2020-01" db="EMBL/GenBank/DDBJ databases">
        <authorList>
            <consortium name="DOE Joint Genome Institute"/>
            <person name="Haridas S."/>
            <person name="Albert R."/>
            <person name="Binder M."/>
            <person name="Bloem J."/>
            <person name="Labutti K."/>
            <person name="Salamov A."/>
            <person name="Andreopoulos B."/>
            <person name="Baker S.E."/>
            <person name="Barry K."/>
            <person name="Bills G."/>
            <person name="Bluhm B.H."/>
            <person name="Cannon C."/>
            <person name="Castanera R."/>
            <person name="Culley D.E."/>
            <person name="Daum C."/>
            <person name="Ezra D."/>
            <person name="Gonzalez J.B."/>
            <person name="Henrissat B."/>
            <person name="Kuo A."/>
            <person name="Liang C."/>
            <person name="Lipzen A."/>
            <person name="Lutzoni F."/>
            <person name="Magnuson J."/>
            <person name="Mondo S."/>
            <person name="Nolan M."/>
            <person name="Ohm R."/>
            <person name="Pangilinan J."/>
            <person name="Park H.-J."/>
            <person name="Ramirez L."/>
            <person name="Alfaro M."/>
            <person name="Sun H."/>
            <person name="Tritt A."/>
            <person name="Yoshinaga Y."/>
            <person name="Zwiers L.-H."/>
            <person name="Turgeon B.G."/>
            <person name="Goodwin S.B."/>
            <person name="Spatafora J.W."/>
            <person name="Crous P.W."/>
            <person name="Grigoriev I.V."/>
        </authorList>
    </citation>
    <scope>NUCLEOTIDE SEQUENCE</scope>
    <source>
        <strain evidence="13">CBS 342.82</strain>
    </source>
</reference>
<dbReference type="InterPro" id="IPR017853">
    <property type="entry name" value="GH"/>
</dbReference>
<dbReference type="EC" id="3.2.1.14" evidence="3"/>
<keyword evidence="6" id="KW-0119">Carbohydrate metabolism</keyword>
<keyword evidence="5" id="KW-0146">Chitin degradation</keyword>
<dbReference type="InterPro" id="IPR011583">
    <property type="entry name" value="Chitinase_II/V-like_cat"/>
</dbReference>
<dbReference type="Gene3D" id="3.10.50.10">
    <property type="match status" value="1"/>
</dbReference>
<dbReference type="PANTHER" id="PTHR11177">
    <property type="entry name" value="CHITINASE"/>
    <property type="match status" value="1"/>
</dbReference>
<evidence type="ECO:0000313" key="13">
    <source>
        <dbReference type="RefSeq" id="XP_033455517.1"/>
    </source>
</evidence>
<keyword evidence="10" id="KW-1133">Transmembrane helix</keyword>
<evidence type="ECO:0000313" key="12">
    <source>
        <dbReference type="Proteomes" id="UP000504637"/>
    </source>
</evidence>
<comment type="catalytic activity">
    <reaction evidence="1">
        <text>Random endo-hydrolysis of N-acetyl-beta-D-glucosaminide (1-&gt;4)-beta-linkages in chitin and chitodextrins.</text>
        <dbReference type="EC" id="3.2.1.14"/>
    </reaction>
</comment>
<evidence type="ECO:0000259" key="11">
    <source>
        <dbReference type="PROSITE" id="PS51910"/>
    </source>
</evidence>
<reference evidence="13" key="2">
    <citation type="submission" date="2020-04" db="EMBL/GenBank/DDBJ databases">
        <authorList>
            <consortium name="NCBI Genome Project"/>
        </authorList>
    </citation>
    <scope>NUCLEOTIDE SEQUENCE</scope>
    <source>
        <strain evidence="13">CBS 342.82</strain>
    </source>
</reference>
<keyword evidence="4 9" id="KW-0378">Hydrolase</keyword>
<dbReference type="PROSITE" id="PS51910">
    <property type="entry name" value="GH18_2"/>
    <property type="match status" value="1"/>
</dbReference>
<keyword evidence="7 9" id="KW-0326">Glycosidase</keyword>
<keyword evidence="12" id="KW-1185">Reference proteome</keyword>
<keyword evidence="10" id="KW-0812">Transmembrane</keyword>
<name>A0A6J3LRM2_9PEZI</name>
<evidence type="ECO:0000256" key="7">
    <source>
        <dbReference type="ARBA" id="ARBA00023295"/>
    </source>
</evidence>
<evidence type="ECO:0000256" key="2">
    <source>
        <dbReference type="ARBA" id="ARBA00008682"/>
    </source>
</evidence>
<evidence type="ECO:0000256" key="5">
    <source>
        <dbReference type="ARBA" id="ARBA00023024"/>
    </source>
</evidence>
<dbReference type="GeneID" id="54359806"/>
<dbReference type="InterPro" id="IPR029070">
    <property type="entry name" value="Chitinase_insertion_sf"/>
</dbReference>
<gene>
    <name evidence="13" type="ORF">K489DRAFT_327630</name>
</gene>
<dbReference type="AlphaFoldDB" id="A0A6J3LRM2"/>
<keyword evidence="8" id="KW-0624">Polysaccharide degradation</keyword>
<proteinExistence type="inferred from homology"/>
<dbReference type="Proteomes" id="UP000504637">
    <property type="component" value="Unplaced"/>
</dbReference>
<dbReference type="RefSeq" id="XP_033455517.1">
    <property type="nucleotide sequence ID" value="XM_033602006.1"/>
</dbReference>
<dbReference type="GO" id="GO:0008843">
    <property type="term" value="F:endochitinase activity"/>
    <property type="evidence" value="ECO:0007669"/>
    <property type="project" value="UniProtKB-EC"/>
</dbReference>
<feature type="domain" description="GH18" evidence="11">
    <location>
        <begin position="1"/>
        <end position="274"/>
    </location>
</feature>
<evidence type="ECO:0000256" key="10">
    <source>
        <dbReference type="SAM" id="Phobius"/>
    </source>
</evidence>
<protein>
    <recommendedName>
        <fullName evidence="3">chitinase</fullName>
        <ecNumber evidence="3">3.2.1.14</ecNumber>
    </recommendedName>
</protein>
<evidence type="ECO:0000256" key="8">
    <source>
        <dbReference type="ARBA" id="ARBA00023326"/>
    </source>
</evidence>
<dbReference type="InterPro" id="IPR001223">
    <property type="entry name" value="Glyco_hydro18_cat"/>
</dbReference>
<dbReference type="Gene3D" id="3.20.20.80">
    <property type="entry name" value="Glycosidases"/>
    <property type="match status" value="1"/>
</dbReference>
<dbReference type="SUPFAM" id="SSF51445">
    <property type="entry name" value="(Trans)glycosidases"/>
    <property type="match status" value="1"/>
</dbReference>
<evidence type="ECO:0000256" key="9">
    <source>
        <dbReference type="RuleBase" id="RU000489"/>
    </source>
</evidence>
<dbReference type="OrthoDB" id="73875at2759"/>
<reference evidence="13" key="3">
    <citation type="submission" date="2025-08" db="UniProtKB">
        <authorList>
            <consortium name="RefSeq"/>
        </authorList>
    </citation>
    <scope>IDENTIFICATION</scope>
    <source>
        <strain evidence="13">CBS 342.82</strain>
    </source>
</reference>
<evidence type="ECO:0000256" key="4">
    <source>
        <dbReference type="ARBA" id="ARBA00022801"/>
    </source>
</evidence>
<dbReference type="Pfam" id="PF00704">
    <property type="entry name" value="Glyco_hydro_18"/>
    <property type="match status" value="1"/>
</dbReference>
<dbReference type="PROSITE" id="PS01095">
    <property type="entry name" value="GH18_1"/>
    <property type="match status" value="1"/>
</dbReference>
<dbReference type="GO" id="GO:0000272">
    <property type="term" value="P:polysaccharide catabolic process"/>
    <property type="evidence" value="ECO:0007669"/>
    <property type="project" value="UniProtKB-KW"/>
</dbReference>
<accession>A0A6J3LRM2</accession>
<keyword evidence="10" id="KW-0472">Membrane</keyword>
<dbReference type="GO" id="GO:0008061">
    <property type="term" value="F:chitin binding"/>
    <property type="evidence" value="ECO:0007669"/>
    <property type="project" value="InterPro"/>
</dbReference>
<dbReference type="InterPro" id="IPR050314">
    <property type="entry name" value="Glycosyl_Hydrlase_18"/>
</dbReference>
<comment type="similarity">
    <text evidence="2">Belongs to the glycosyl hydrolase 18 family. Chitinase class V subfamily.</text>
</comment>
<dbReference type="InterPro" id="IPR001579">
    <property type="entry name" value="Glyco_hydro_18_chit_AS"/>
</dbReference>
<evidence type="ECO:0000256" key="3">
    <source>
        <dbReference type="ARBA" id="ARBA00012729"/>
    </source>
</evidence>